<organism evidence="1 2">
    <name type="scientific">Hyalomma asiaticum</name>
    <name type="common">Tick</name>
    <dbReference type="NCBI Taxonomy" id="266040"/>
    <lineage>
        <taxon>Eukaryota</taxon>
        <taxon>Metazoa</taxon>
        <taxon>Ecdysozoa</taxon>
        <taxon>Arthropoda</taxon>
        <taxon>Chelicerata</taxon>
        <taxon>Arachnida</taxon>
        <taxon>Acari</taxon>
        <taxon>Parasitiformes</taxon>
        <taxon>Ixodida</taxon>
        <taxon>Ixodoidea</taxon>
        <taxon>Ixodidae</taxon>
        <taxon>Hyalomminae</taxon>
        <taxon>Hyalomma</taxon>
    </lineage>
</organism>
<comment type="caution">
    <text evidence="1">The sequence shown here is derived from an EMBL/GenBank/DDBJ whole genome shotgun (WGS) entry which is preliminary data.</text>
</comment>
<proteinExistence type="predicted"/>
<dbReference type="EMBL" id="CM023485">
    <property type="protein sequence ID" value="KAH6930211.1"/>
    <property type="molecule type" value="Genomic_DNA"/>
</dbReference>
<evidence type="ECO:0000313" key="2">
    <source>
        <dbReference type="Proteomes" id="UP000821845"/>
    </source>
</evidence>
<name>A0ACB7S5K2_HYAAI</name>
<dbReference type="Proteomes" id="UP000821845">
    <property type="component" value="Chromosome 5"/>
</dbReference>
<reference evidence="1" key="1">
    <citation type="submission" date="2020-05" db="EMBL/GenBank/DDBJ databases">
        <title>Large-scale comparative analyses of tick genomes elucidate their genetic diversity and vector capacities.</title>
        <authorList>
            <person name="Jia N."/>
            <person name="Wang J."/>
            <person name="Shi W."/>
            <person name="Du L."/>
            <person name="Sun Y."/>
            <person name="Zhan W."/>
            <person name="Jiang J."/>
            <person name="Wang Q."/>
            <person name="Zhang B."/>
            <person name="Ji P."/>
            <person name="Sakyi L.B."/>
            <person name="Cui X."/>
            <person name="Yuan T."/>
            <person name="Jiang B."/>
            <person name="Yang W."/>
            <person name="Lam T.T.-Y."/>
            <person name="Chang Q."/>
            <person name="Ding S."/>
            <person name="Wang X."/>
            <person name="Zhu J."/>
            <person name="Ruan X."/>
            <person name="Zhao L."/>
            <person name="Wei J."/>
            <person name="Que T."/>
            <person name="Du C."/>
            <person name="Cheng J."/>
            <person name="Dai P."/>
            <person name="Han X."/>
            <person name="Huang E."/>
            <person name="Gao Y."/>
            <person name="Liu J."/>
            <person name="Shao H."/>
            <person name="Ye R."/>
            <person name="Li L."/>
            <person name="Wei W."/>
            <person name="Wang X."/>
            <person name="Wang C."/>
            <person name="Yang T."/>
            <person name="Huo Q."/>
            <person name="Li W."/>
            <person name="Guo W."/>
            <person name="Chen H."/>
            <person name="Zhou L."/>
            <person name="Ni X."/>
            <person name="Tian J."/>
            <person name="Zhou Y."/>
            <person name="Sheng Y."/>
            <person name="Liu T."/>
            <person name="Pan Y."/>
            <person name="Xia L."/>
            <person name="Li J."/>
            <person name="Zhao F."/>
            <person name="Cao W."/>
        </authorList>
    </citation>
    <scope>NUCLEOTIDE SEQUENCE</scope>
    <source>
        <strain evidence="1">Hyas-2018</strain>
    </source>
</reference>
<gene>
    <name evidence="1" type="ORF">HPB50_011795</name>
</gene>
<keyword evidence="2" id="KW-1185">Reference proteome</keyword>
<accession>A0ACB7S5K2</accession>
<protein>
    <submittedName>
        <fullName evidence="1">Uncharacterized protein</fullName>
    </submittedName>
</protein>
<evidence type="ECO:0000313" key="1">
    <source>
        <dbReference type="EMBL" id="KAH6930211.1"/>
    </source>
</evidence>
<sequence length="331" mass="36424">MGAVVRSEQLCTQLRNALGLLLSPTYSKICFLLCVLVVVLFMEAFYFIKLAVQARAALGVAPPSFQETRQACNSASSLNHLPAARCVTGPPEQVVACVKCPSLLPSPRLVIREPPSYGRRPSNTTTTDRNAAVLWDYNDLLISAQGASKCPYTSLVVAVRTEAHRRAQRSAIRRTWGNHGNYANCSFGLVFFMAATTTDRVLRPVMAEFQLHKDIVVELKGRRELSKTCTFVLAIEWVPRFVPNAKLTLVVTDDTFVDVKAILSALDWFSLSTGDLFGRVILALDAHRFPQLEDCAVFAKPSALRRLQPTFADEALSVRRGGSVGHRSAVT</sequence>